<comment type="caution">
    <text evidence="1">The sequence shown here is derived from an EMBL/GenBank/DDBJ whole genome shotgun (WGS) entry which is preliminary data.</text>
</comment>
<keyword evidence="2" id="KW-1185">Reference proteome</keyword>
<dbReference type="EMBL" id="JASCZI010120984">
    <property type="protein sequence ID" value="MED6158571.1"/>
    <property type="molecule type" value="Genomic_DNA"/>
</dbReference>
<proteinExistence type="predicted"/>
<protein>
    <submittedName>
        <fullName evidence="1">Uncharacterized protein</fullName>
    </submittedName>
</protein>
<reference evidence="1 2" key="1">
    <citation type="journal article" date="2023" name="Plants (Basel)">
        <title>Bridging the Gap: Combining Genomics and Transcriptomics Approaches to Understand Stylosanthes scabra, an Orphan Legume from the Brazilian Caatinga.</title>
        <authorList>
            <person name="Ferreira-Neto J.R.C."/>
            <person name="da Silva M.D."/>
            <person name="Binneck E."/>
            <person name="de Melo N.F."/>
            <person name="da Silva R.H."/>
            <person name="de Melo A.L.T.M."/>
            <person name="Pandolfi V."/>
            <person name="Bustamante F.O."/>
            <person name="Brasileiro-Vidal A.C."/>
            <person name="Benko-Iseppon A.M."/>
        </authorList>
    </citation>
    <scope>NUCLEOTIDE SEQUENCE [LARGE SCALE GENOMIC DNA]</scope>
    <source>
        <tissue evidence="1">Leaves</tissue>
    </source>
</reference>
<accession>A0ABU6UC23</accession>
<evidence type="ECO:0000313" key="1">
    <source>
        <dbReference type="EMBL" id="MED6158571.1"/>
    </source>
</evidence>
<name>A0ABU6UC23_9FABA</name>
<sequence>MEDKQTCRVEKTKSKREKKRTWKLEKLRTFENAYNGEKSKKHMREKEKRKLLERVKEMNDRVHYIGQRPPPEFMVCRAKPITSSRSSNLGLTERYPETDFVGWHRSVLAGSPPGRILLLSPLEFLTFQLPYFVSSSTSEE</sequence>
<organism evidence="1 2">
    <name type="scientific">Stylosanthes scabra</name>
    <dbReference type="NCBI Taxonomy" id="79078"/>
    <lineage>
        <taxon>Eukaryota</taxon>
        <taxon>Viridiplantae</taxon>
        <taxon>Streptophyta</taxon>
        <taxon>Embryophyta</taxon>
        <taxon>Tracheophyta</taxon>
        <taxon>Spermatophyta</taxon>
        <taxon>Magnoliopsida</taxon>
        <taxon>eudicotyledons</taxon>
        <taxon>Gunneridae</taxon>
        <taxon>Pentapetalae</taxon>
        <taxon>rosids</taxon>
        <taxon>fabids</taxon>
        <taxon>Fabales</taxon>
        <taxon>Fabaceae</taxon>
        <taxon>Papilionoideae</taxon>
        <taxon>50 kb inversion clade</taxon>
        <taxon>dalbergioids sensu lato</taxon>
        <taxon>Dalbergieae</taxon>
        <taxon>Pterocarpus clade</taxon>
        <taxon>Stylosanthes</taxon>
    </lineage>
</organism>
<gene>
    <name evidence="1" type="ORF">PIB30_033893</name>
</gene>
<dbReference type="Proteomes" id="UP001341840">
    <property type="component" value="Unassembled WGS sequence"/>
</dbReference>
<evidence type="ECO:0000313" key="2">
    <source>
        <dbReference type="Proteomes" id="UP001341840"/>
    </source>
</evidence>